<dbReference type="EMBL" id="JAFJYH010000053">
    <property type="protein sequence ID" value="KAG4422206.1"/>
    <property type="molecule type" value="Genomic_DNA"/>
</dbReference>
<dbReference type="OrthoDB" id="10372494at2759"/>
<dbReference type="AlphaFoldDB" id="A0A8H7WCB9"/>
<evidence type="ECO:0000313" key="1">
    <source>
        <dbReference type="EMBL" id="KAG4422206.1"/>
    </source>
</evidence>
<dbReference type="Proteomes" id="UP000664132">
    <property type="component" value="Unassembled WGS sequence"/>
</dbReference>
<protein>
    <submittedName>
        <fullName evidence="1">Uncharacterized protein</fullName>
    </submittedName>
</protein>
<organism evidence="1 2">
    <name type="scientific">Cadophora malorum</name>
    <dbReference type="NCBI Taxonomy" id="108018"/>
    <lineage>
        <taxon>Eukaryota</taxon>
        <taxon>Fungi</taxon>
        <taxon>Dikarya</taxon>
        <taxon>Ascomycota</taxon>
        <taxon>Pezizomycotina</taxon>
        <taxon>Leotiomycetes</taxon>
        <taxon>Helotiales</taxon>
        <taxon>Ploettnerulaceae</taxon>
        <taxon>Cadophora</taxon>
    </lineage>
</organism>
<proteinExistence type="predicted"/>
<name>A0A8H7WCB9_9HELO</name>
<keyword evidence="2" id="KW-1185">Reference proteome</keyword>
<reference evidence="1" key="1">
    <citation type="submission" date="2021-02" db="EMBL/GenBank/DDBJ databases">
        <title>Genome sequence Cadophora malorum strain M34.</title>
        <authorList>
            <person name="Stefanovic E."/>
            <person name="Vu D."/>
            <person name="Scully C."/>
            <person name="Dijksterhuis J."/>
            <person name="Roader J."/>
            <person name="Houbraken J."/>
        </authorList>
    </citation>
    <scope>NUCLEOTIDE SEQUENCE</scope>
    <source>
        <strain evidence="1">M34</strain>
    </source>
</reference>
<evidence type="ECO:0000313" key="2">
    <source>
        <dbReference type="Proteomes" id="UP000664132"/>
    </source>
</evidence>
<accession>A0A8H7WCB9</accession>
<sequence>MSSQDTPNQSGAAELAGSPVSWWSEVIFLGMRPSVRAIKIAVLADRGWKRAIRLCLVQNGTTHPPITLVMLQSDDLHIKLADLGPVDFESDFSPVLSIEFEFGHPEGDECGKPRIVLIEQPPIFRVLIKDQCSPEATS</sequence>
<gene>
    <name evidence="1" type="ORF">IFR04_004712</name>
</gene>
<comment type="caution">
    <text evidence="1">The sequence shown here is derived from an EMBL/GenBank/DDBJ whole genome shotgun (WGS) entry which is preliminary data.</text>
</comment>